<organism evidence="2 3">
    <name type="scientific">Pseudahrensia aquimaris</name>
    <dbReference type="NCBI Taxonomy" id="744461"/>
    <lineage>
        <taxon>Bacteria</taxon>
        <taxon>Pseudomonadati</taxon>
        <taxon>Pseudomonadota</taxon>
        <taxon>Alphaproteobacteria</taxon>
        <taxon>Hyphomicrobiales</taxon>
        <taxon>Ahrensiaceae</taxon>
        <taxon>Pseudahrensia</taxon>
    </lineage>
</organism>
<dbReference type="RefSeq" id="WP_377213813.1">
    <property type="nucleotide sequence ID" value="NZ_JBHTJV010000026.1"/>
</dbReference>
<dbReference type="PANTHER" id="PTHR13887:SF41">
    <property type="entry name" value="THIOREDOXIN SUPERFAMILY PROTEIN"/>
    <property type="match status" value="1"/>
</dbReference>
<accession>A0ABW3FLT6</accession>
<sequence>MSDSPHITIDVVSDVMCPWCYIGKRRLEQALAMTDGVTTDVRWRPFQLDATLPKEGRDRKDYLETKFGGPEKAKEIYGRIEEAGRLEGLEFNFSDIAVSPNTLDAHRLIRWAANEGEEVQNKLVEALFRRFFMEGAHIGRDDVLVEIAEEAGMDGSIVAALLATDKDKAETDNEIRTAQSMGVTGVPCFIIDNKYAVMGAQEPEHIAQAIIQAAEMKKAGAPGRSAD</sequence>
<proteinExistence type="predicted"/>
<protein>
    <submittedName>
        <fullName evidence="2">DsbA family oxidoreductase</fullName>
    </submittedName>
</protein>
<keyword evidence="3" id="KW-1185">Reference proteome</keyword>
<evidence type="ECO:0000313" key="2">
    <source>
        <dbReference type="EMBL" id="MFD0917960.1"/>
    </source>
</evidence>
<dbReference type="PANTHER" id="PTHR13887">
    <property type="entry name" value="GLUTATHIONE S-TRANSFERASE KAPPA"/>
    <property type="match status" value="1"/>
</dbReference>
<name>A0ABW3FLT6_9HYPH</name>
<dbReference type="InterPro" id="IPR001853">
    <property type="entry name" value="DSBA-like_thioredoxin_dom"/>
</dbReference>
<dbReference type="Gene3D" id="3.40.30.10">
    <property type="entry name" value="Glutaredoxin"/>
    <property type="match status" value="1"/>
</dbReference>
<dbReference type="Proteomes" id="UP001597101">
    <property type="component" value="Unassembled WGS sequence"/>
</dbReference>
<comment type="caution">
    <text evidence="2">The sequence shown here is derived from an EMBL/GenBank/DDBJ whole genome shotgun (WGS) entry which is preliminary data.</text>
</comment>
<dbReference type="InterPro" id="IPR036249">
    <property type="entry name" value="Thioredoxin-like_sf"/>
</dbReference>
<dbReference type="CDD" id="cd03024">
    <property type="entry name" value="DsbA_FrnE"/>
    <property type="match status" value="1"/>
</dbReference>
<reference evidence="3" key="1">
    <citation type="journal article" date="2019" name="Int. J. Syst. Evol. Microbiol.">
        <title>The Global Catalogue of Microorganisms (GCM) 10K type strain sequencing project: providing services to taxonomists for standard genome sequencing and annotation.</title>
        <authorList>
            <consortium name="The Broad Institute Genomics Platform"/>
            <consortium name="The Broad Institute Genome Sequencing Center for Infectious Disease"/>
            <person name="Wu L."/>
            <person name="Ma J."/>
        </authorList>
    </citation>
    <scope>NUCLEOTIDE SEQUENCE [LARGE SCALE GENOMIC DNA]</scope>
    <source>
        <strain evidence="3">CCUG 60023</strain>
    </source>
</reference>
<evidence type="ECO:0000313" key="3">
    <source>
        <dbReference type="Proteomes" id="UP001597101"/>
    </source>
</evidence>
<dbReference type="Pfam" id="PF01323">
    <property type="entry name" value="DSBA"/>
    <property type="match status" value="1"/>
</dbReference>
<feature type="domain" description="DSBA-like thioredoxin" evidence="1">
    <location>
        <begin position="8"/>
        <end position="210"/>
    </location>
</feature>
<gene>
    <name evidence="2" type="ORF">ACFQ14_16265</name>
</gene>
<dbReference type="SUPFAM" id="SSF52833">
    <property type="entry name" value="Thioredoxin-like"/>
    <property type="match status" value="1"/>
</dbReference>
<dbReference type="EMBL" id="JBHTJV010000026">
    <property type="protein sequence ID" value="MFD0917960.1"/>
    <property type="molecule type" value="Genomic_DNA"/>
</dbReference>
<evidence type="ECO:0000259" key="1">
    <source>
        <dbReference type="Pfam" id="PF01323"/>
    </source>
</evidence>